<proteinExistence type="predicted"/>
<dbReference type="Proteomes" id="UP000800040">
    <property type="component" value="Unassembled WGS sequence"/>
</dbReference>
<feature type="compositionally biased region" description="Basic residues" evidence="1">
    <location>
        <begin position="1"/>
        <end position="11"/>
    </location>
</feature>
<dbReference type="InterPro" id="IPR012337">
    <property type="entry name" value="RNaseH-like_sf"/>
</dbReference>
<feature type="region of interest" description="Disordered" evidence="1">
    <location>
        <begin position="1"/>
        <end position="23"/>
    </location>
</feature>
<organism evidence="3 4">
    <name type="scientific">Decorospora gaudefroyi</name>
    <dbReference type="NCBI Taxonomy" id="184978"/>
    <lineage>
        <taxon>Eukaryota</taxon>
        <taxon>Fungi</taxon>
        <taxon>Dikarya</taxon>
        <taxon>Ascomycota</taxon>
        <taxon>Pezizomycotina</taxon>
        <taxon>Dothideomycetes</taxon>
        <taxon>Pleosporomycetidae</taxon>
        <taxon>Pleosporales</taxon>
        <taxon>Pleosporineae</taxon>
        <taxon>Pleosporaceae</taxon>
        <taxon>Decorospora</taxon>
    </lineage>
</organism>
<feature type="domain" description="RNase H type-1" evidence="2">
    <location>
        <begin position="63"/>
        <end position="218"/>
    </location>
</feature>
<gene>
    <name evidence="3" type="ORF">BDW02DRAFT_142116</name>
</gene>
<dbReference type="Pfam" id="PF00075">
    <property type="entry name" value="RNase_H"/>
    <property type="match status" value="1"/>
</dbReference>
<dbReference type="InterPro" id="IPR036397">
    <property type="entry name" value="RNaseH_sf"/>
</dbReference>
<sequence length="338" mass="37126">MRVAQRRRQGKPSRSSRPQETDDSAVCATIENLDLAATISTTYDVPLEGDKACTRDIAEDIIAGRAIVYWVDGSAGGNDYKDGVLGAGVLWHAGNYEYTRSYQLGRYTGESADAELYALAAALGLAKQEVEKEEEEGVRRLALIRVYTDAKNVLDSIVAWTCLTLGPLISPRTALQSLFECAEWLRDNGVEVELHWVKGHANSDGNELADRSATEAVTAQAEVFARARTSRREMRDEDVPDMFKEIDDDWVDEWLYRANRGYEAPAQAPCPAPSSYTQNPDHSPSLETQYRVPPAPENDADAASPQKTTLITTSAQRITCSPSSNTSILKSVSSANRC</sequence>
<feature type="compositionally biased region" description="Polar residues" evidence="1">
    <location>
        <begin position="274"/>
        <end position="288"/>
    </location>
</feature>
<dbReference type="AlphaFoldDB" id="A0A6A5KGQ4"/>
<accession>A0A6A5KGQ4</accession>
<dbReference type="EMBL" id="ML975262">
    <property type="protein sequence ID" value="KAF1837435.1"/>
    <property type="molecule type" value="Genomic_DNA"/>
</dbReference>
<feature type="region of interest" description="Disordered" evidence="1">
    <location>
        <begin position="266"/>
        <end position="310"/>
    </location>
</feature>
<dbReference type="GO" id="GO:0003676">
    <property type="term" value="F:nucleic acid binding"/>
    <property type="evidence" value="ECO:0007669"/>
    <property type="project" value="InterPro"/>
</dbReference>
<dbReference type="OrthoDB" id="4729724at2759"/>
<dbReference type="InterPro" id="IPR002156">
    <property type="entry name" value="RNaseH_domain"/>
</dbReference>
<name>A0A6A5KGQ4_9PLEO</name>
<evidence type="ECO:0000313" key="4">
    <source>
        <dbReference type="Proteomes" id="UP000800040"/>
    </source>
</evidence>
<dbReference type="PROSITE" id="PS50879">
    <property type="entry name" value="RNASE_H_1"/>
    <property type="match status" value="1"/>
</dbReference>
<dbReference type="Gene3D" id="3.30.420.10">
    <property type="entry name" value="Ribonuclease H-like superfamily/Ribonuclease H"/>
    <property type="match status" value="1"/>
</dbReference>
<evidence type="ECO:0000256" key="1">
    <source>
        <dbReference type="SAM" id="MobiDB-lite"/>
    </source>
</evidence>
<reference evidence="3" key="1">
    <citation type="submission" date="2020-01" db="EMBL/GenBank/DDBJ databases">
        <authorList>
            <consortium name="DOE Joint Genome Institute"/>
            <person name="Haridas S."/>
            <person name="Albert R."/>
            <person name="Binder M."/>
            <person name="Bloem J."/>
            <person name="Labutti K."/>
            <person name="Salamov A."/>
            <person name="Andreopoulos B."/>
            <person name="Baker S.E."/>
            <person name="Barry K."/>
            <person name="Bills G."/>
            <person name="Bluhm B.H."/>
            <person name="Cannon C."/>
            <person name="Castanera R."/>
            <person name="Culley D.E."/>
            <person name="Daum C."/>
            <person name="Ezra D."/>
            <person name="Gonzalez J.B."/>
            <person name="Henrissat B."/>
            <person name="Kuo A."/>
            <person name="Liang C."/>
            <person name="Lipzen A."/>
            <person name="Lutzoni F."/>
            <person name="Magnuson J."/>
            <person name="Mondo S."/>
            <person name="Nolan M."/>
            <person name="Ohm R."/>
            <person name="Pangilinan J."/>
            <person name="Park H.-J."/>
            <person name="Ramirez L."/>
            <person name="Alfaro M."/>
            <person name="Sun H."/>
            <person name="Tritt A."/>
            <person name="Yoshinaga Y."/>
            <person name="Zwiers L.-H."/>
            <person name="Turgeon B.G."/>
            <person name="Goodwin S.B."/>
            <person name="Spatafora J.W."/>
            <person name="Crous P.W."/>
            <person name="Grigoriev I.V."/>
        </authorList>
    </citation>
    <scope>NUCLEOTIDE SEQUENCE</scope>
    <source>
        <strain evidence="3">P77</strain>
    </source>
</reference>
<protein>
    <recommendedName>
        <fullName evidence="2">RNase H type-1 domain-containing protein</fullName>
    </recommendedName>
</protein>
<evidence type="ECO:0000313" key="3">
    <source>
        <dbReference type="EMBL" id="KAF1837435.1"/>
    </source>
</evidence>
<evidence type="ECO:0000259" key="2">
    <source>
        <dbReference type="PROSITE" id="PS50879"/>
    </source>
</evidence>
<dbReference type="SUPFAM" id="SSF53098">
    <property type="entry name" value="Ribonuclease H-like"/>
    <property type="match status" value="1"/>
</dbReference>
<keyword evidence="4" id="KW-1185">Reference proteome</keyword>
<dbReference type="GO" id="GO:0004523">
    <property type="term" value="F:RNA-DNA hybrid ribonuclease activity"/>
    <property type="evidence" value="ECO:0007669"/>
    <property type="project" value="InterPro"/>
</dbReference>